<comment type="caution">
    <text evidence="1">The sequence shown here is derived from an EMBL/GenBank/DDBJ whole genome shotgun (WGS) entry which is preliminary data.</text>
</comment>
<keyword evidence="2" id="KW-1185">Reference proteome</keyword>
<evidence type="ECO:0000313" key="1">
    <source>
        <dbReference type="EMBL" id="MDQ0223715.1"/>
    </source>
</evidence>
<evidence type="ECO:0008006" key="3">
    <source>
        <dbReference type="Google" id="ProtNLM"/>
    </source>
</evidence>
<dbReference type="RefSeq" id="WP_145581815.1">
    <property type="nucleotide sequence ID" value="NZ_CADEPK010000129.1"/>
</dbReference>
<reference evidence="1 2" key="1">
    <citation type="submission" date="2023-07" db="EMBL/GenBank/DDBJ databases">
        <title>Genomic Encyclopedia of Type Strains, Phase IV (KMG-IV): sequencing the most valuable type-strain genomes for metagenomic binning, comparative biology and taxonomic classification.</title>
        <authorList>
            <person name="Goeker M."/>
        </authorList>
    </citation>
    <scope>NUCLEOTIDE SEQUENCE [LARGE SCALE GENOMIC DNA]</scope>
    <source>
        <strain evidence="1 2">DSM 17723</strain>
    </source>
</reference>
<dbReference type="Pfam" id="PF12788">
    <property type="entry name" value="YmaF"/>
    <property type="match status" value="1"/>
</dbReference>
<protein>
    <recommendedName>
        <fullName evidence="3">YmaF family protein</fullName>
    </recommendedName>
</protein>
<evidence type="ECO:0000313" key="2">
    <source>
        <dbReference type="Proteomes" id="UP001232245"/>
    </source>
</evidence>
<dbReference type="Proteomes" id="UP001232245">
    <property type="component" value="Unassembled WGS sequence"/>
</dbReference>
<sequence>MTYFNYTVKPHHAHRIYVRTTEDKGHFHVIKGFTRNVNGNSFDKHVHRFQGITSFENNHYHRYYGITGPAIPLPDGSHYHEFNERTYFNYDEPLDIQHGGVWYAADDKPKHDHRFKGRTIDRIGVDPFFYENRKKED</sequence>
<gene>
    <name evidence="1" type="ORF">J2S02_000037</name>
</gene>
<proteinExistence type="predicted"/>
<organism evidence="1 2">
    <name type="scientific">Metabacillus niabensis</name>
    <dbReference type="NCBI Taxonomy" id="324854"/>
    <lineage>
        <taxon>Bacteria</taxon>
        <taxon>Bacillati</taxon>
        <taxon>Bacillota</taxon>
        <taxon>Bacilli</taxon>
        <taxon>Bacillales</taxon>
        <taxon>Bacillaceae</taxon>
        <taxon>Metabacillus</taxon>
    </lineage>
</organism>
<name>A0ABT9YXC5_9BACI</name>
<dbReference type="EMBL" id="JAUSTZ010000001">
    <property type="protein sequence ID" value="MDQ0223715.1"/>
    <property type="molecule type" value="Genomic_DNA"/>
</dbReference>
<accession>A0ABT9YXC5</accession>
<dbReference type="InterPro" id="IPR024307">
    <property type="entry name" value="YmaF"/>
</dbReference>